<evidence type="ECO:0000313" key="2">
    <source>
        <dbReference type="EMBL" id="PIW36637.1"/>
    </source>
</evidence>
<dbReference type="AlphaFoldDB" id="A0A2M7H320"/>
<dbReference type="Gene3D" id="2.115.10.20">
    <property type="entry name" value="Glycosyl hydrolase domain, family 43"/>
    <property type="match status" value="2"/>
</dbReference>
<evidence type="ECO:0000313" key="3">
    <source>
        <dbReference type="Proteomes" id="UP000230292"/>
    </source>
</evidence>
<comment type="caution">
    <text evidence="2">The sequence shown here is derived from an EMBL/GenBank/DDBJ whole genome shotgun (WGS) entry which is preliminary data.</text>
</comment>
<evidence type="ECO:0008006" key="4">
    <source>
        <dbReference type="Google" id="ProtNLM"/>
    </source>
</evidence>
<reference evidence="2 3" key="1">
    <citation type="submission" date="2017-09" db="EMBL/GenBank/DDBJ databases">
        <title>Depth-based differentiation of microbial function through sediment-hosted aquifers and enrichment of novel symbionts in the deep terrestrial subsurface.</title>
        <authorList>
            <person name="Probst A.J."/>
            <person name="Ladd B."/>
            <person name="Jarett J.K."/>
            <person name="Geller-Mcgrath D.E."/>
            <person name="Sieber C.M."/>
            <person name="Emerson J.B."/>
            <person name="Anantharaman K."/>
            <person name="Thomas B.C."/>
            <person name="Malmstrom R."/>
            <person name="Stieglmeier M."/>
            <person name="Klingl A."/>
            <person name="Woyke T."/>
            <person name="Ryan C.M."/>
            <person name="Banfield J.F."/>
        </authorList>
    </citation>
    <scope>NUCLEOTIDE SEQUENCE [LARGE SCALE GENOMIC DNA]</scope>
    <source>
        <strain evidence="2">CG15_BIG_FIL_POST_REV_8_21_14_020_45_12</strain>
    </source>
</reference>
<dbReference type="PROSITE" id="PS51257">
    <property type="entry name" value="PROKAR_LIPOPROTEIN"/>
    <property type="match status" value="1"/>
</dbReference>
<protein>
    <recommendedName>
        <fullName evidence="4">Exo-alpha-sialidase</fullName>
    </recommendedName>
</protein>
<organism evidence="2 3">
    <name type="scientific">Candidatus Kerfeldbacteria bacterium CG15_BIG_FIL_POST_REV_8_21_14_020_45_12</name>
    <dbReference type="NCBI Taxonomy" id="2014247"/>
    <lineage>
        <taxon>Bacteria</taxon>
        <taxon>Candidatus Kerfeldiibacteriota</taxon>
    </lineage>
</organism>
<proteinExistence type="predicted"/>
<dbReference type="EMBL" id="PFGC01000044">
    <property type="protein sequence ID" value="PIW36637.1"/>
    <property type="molecule type" value="Genomic_DNA"/>
</dbReference>
<dbReference type="InterPro" id="IPR023296">
    <property type="entry name" value="Glyco_hydro_beta-prop_sf"/>
</dbReference>
<keyword evidence="1" id="KW-0732">Signal</keyword>
<gene>
    <name evidence="2" type="ORF">COW24_04245</name>
</gene>
<accession>A0A2M7H320</accession>
<dbReference type="CDD" id="cd15482">
    <property type="entry name" value="Sialidase_non-viral"/>
    <property type="match status" value="1"/>
</dbReference>
<name>A0A2M7H320_9BACT</name>
<sequence>MKKIALLSIIFFLAGTSCQNTTLPPNQTAVQADAILASPPQPTTPTAADNKVLPNEALLGPAAHNIHLATSDNGVTWTLEGRPLIEHASVPDLTVLTQPVNDLPIGTLVGYFVDAKSFHQAGDERIGMIYSTNNGATWSQVVDVEFTGAGNTTPVDPSIIQLNDGSLRLYYFDFSNDLSSIDKKSTFYSATSTDGLKFTVDGPIYEHNGIATDPDIIYFNNKWHLFFAEPKELMPSIQMITSDSDHFFGETTTIPVSGIPGTLILENELQIYGCGDGGIVISSTKDTVTWAQQERIISVPENTAVCDPAPVQTSDGRYVALIKEQSVMPR</sequence>
<dbReference type="InterPro" id="IPR036278">
    <property type="entry name" value="Sialidase_sf"/>
</dbReference>
<evidence type="ECO:0000256" key="1">
    <source>
        <dbReference type="SAM" id="SignalP"/>
    </source>
</evidence>
<dbReference type="Proteomes" id="UP000230292">
    <property type="component" value="Unassembled WGS sequence"/>
</dbReference>
<dbReference type="SUPFAM" id="SSF50939">
    <property type="entry name" value="Sialidases"/>
    <property type="match status" value="1"/>
</dbReference>
<feature type="chain" id="PRO_5014999382" description="Exo-alpha-sialidase" evidence="1">
    <location>
        <begin position="20"/>
        <end position="330"/>
    </location>
</feature>
<feature type="signal peptide" evidence="1">
    <location>
        <begin position="1"/>
        <end position="19"/>
    </location>
</feature>